<dbReference type="InterPro" id="IPR013120">
    <property type="entry name" value="FAR_NAD-bd"/>
</dbReference>
<dbReference type="InterPro" id="IPR045851">
    <property type="entry name" value="AMP-bd_C_sf"/>
</dbReference>
<dbReference type="Pfam" id="PF00668">
    <property type="entry name" value="Condensation"/>
    <property type="match status" value="1"/>
</dbReference>
<keyword evidence="7" id="KW-1185">Reference proteome</keyword>
<evidence type="ECO:0000259" key="5">
    <source>
        <dbReference type="PROSITE" id="PS50075"/>
    </source>
</evidence>
<dbReference type="GO" id="GO:0008610">
    <property type="term" value="P:lipid biosynthetic process"/>
    <property type="evidence" value="ECO:0007669"/>
    <property type="project" value="UniProtKB-ARBA"/>
</dbReference>
<dbReference type="PROSITE" id="PS00455">
    <property type="entry name" value="AMP_BINDING"/>
    <property type="match status" value="1"/>
</dbReference>
<accession>A0A923RVU4</accession>
<reference evidence="6" key="1">
    <citation type="submission" date="2020-08" db="EMBL/GenBank/DDBJ databases">
        <title>Genome public.</title>
        <authorList>
            <person name="Liu C."/>
            <person name="Sun Q."/>
        </authorList>
    </citation>
    <scope>NUCLEOTIDE SEQUENCE</scope>
    <source>
        <strain evidence="6">NSJ-28</strain>
    </source>
</reference>
<dbReference type="InterPro" id="IPR042099">
    <property type="entry name" value="ANL_N_sf"/>
</dbReference>
<dbReference type="PANTHER" id="PTHR45527:SF1">
    <property type="entry name" value="FATTY ACID SYNTHASE"/>
    <property type="match status" value="1"/>
</dbReference>
<dbReference type="InterPro" id="IPR010071">
    <property type="entry name" value="AA_adenyl_dom"/>
</dbReference>
<dbReference type="Gene3D" id="3.40.50.12780">
    <property type="entry name" value="N-terminal domain of ligase-like"/>
    <property type="match status" value="1"/>
</dbReference>
<comment type="cofactor">
    <cofactor evidence="1">
        <name>pantetheine 4'-phosphate</name>
        <dbReference type="ChEBI" id="CHEBI:47942"/>
    </cofactor>
</comment>
<dbReference type="SUPFAM" id="SSF51735">
    <property type="entry name" value="NAD(P)-binding Rossmann-fold domains"/>
    <property type="match status" value="1"/>
</dbReference>
<keyword evidence="4" id="KW-0436">Ligase</keyword>
<dbReference type="SUPFAM" id="SSF56801">
    <property type="entry name" value="Acetyl-CoA synthetase-like"/>
    <property type="match status" value="1"/>
</dbReference>
<dbReference type="FunFam" id="1.10.1200.10:FF:000005">
    <property type="entry name" value="Nonribosomal peptide synthetase 1"/>
    <property type="match status" value="1"/>
</dbReference>
<dbReference type="Gene3D" id="3.30.559.30">
    <property type="entry name" value="Nonribosomal peptide synthetase, condensation domain"/>
    <property type="match status" value="1"/>
</dbReference>
<dbReference type="InterPro" id="IPR001242">
    <property type="entry name" value="Condensation_dom"/>
</dbReference>
<proteinExistence type="predicted"/>
<evidence type="ECO:0000256" key="2">
    <source>
        <dbReference type="ARBA" id="ARBA00022450"/>
    </source>
</evidence>
<dbReference type="InterPro" id="IPR036291">
    <property type="entry name" value="NAD(P)-bd_dom_sf"/>
</dbReference>
<dbReference type="GO" id="GO:0005737">
    <property type="term" value="C:cytoplasm"/>
    <property type="evidence" value="ECO:0007669"/>
    <property type="project" value="TreeGrafter"/>
</dbReference>
<dbReference type="SUPFAM" id="SSF52777">
    <property type="entry name" value="CoA-dependent acyltransferases"/>
    <property type="match status" value="2"/>
</dbReference>
<dbReference type="Pfam" id="PF07993">
    <property type="entry name" value="NAD_binding_4"/>
    <property type="match status" value="1"/>
</dbReference>
<organism evidence="6 7">
    <name type="scientific">Agathobaculum faecis</name>
    <dbReference type="NCBI Taxonomy" id="2763013"/>
    <lineage>
        <taxon>Bacteria</taxon>
        <taxon>Bacillati</taxon>
        <taxon>Bacillota</taxon>
        <taxon>Clostridia</taxon>
        <taxon>Eubacteriales</taxon>
        <taxon>Butyricicoccaceae</taxon>
        <taxon>Agathobaculum</taxon>
    </lineage>
</organism>
<dbReference type="InterPro" id="IPR023213">
    <property type="entry name" value="CAT-like_dom_sf"/>
</dbReference>
<dbReference type="GO" id="GO:0044550">
    <property type="term" value="P:secondary metabolite biosynthetic process"/>
    <property type="evidence" value="ECO:0007669"/>
    <property type="project" value="TreeGrafter"/>
</dbReference>
<gene>
    <name evidence="6" type="ORF">H8S45_07455</name>
</gene>
<dbReference type="Gene3D" id="3.30.559.10">
    <property type="entry name" value="Chloramphenicol acetyltransferase-like domain"/>
    <property type="match status" value="1"/>
</dbReference>
<dbReference type="Pfam" id="PF00550">
    <property type="entry name" value="PP-binding"/>
    <property type="match status" value="1"/>
</dbReference>
<name>A0A923RVU4_9FIRM</name>
<dbReference type="RefSeq" id="WP_186949876.1">
    <property type="nucleotide sequence ID" value="NZ_JACOPL010000006.1"/>
</dbReference>
<dbReference type="PANTHER" id="PTHR45527">
    <property type="entry name" value="NONRIBOSOMAL PEPTIDE SYNTHETASE"/>
    <property type="match status" value="1"/>
</dbReference>
<dbReference type="InterPro" id="IPR009081">
    <property type="entry name" value="PP-bd_ACP"/>
</dbReference>
<dbReference type="PIRSF" id="PIRSF001617">
    <property type="entry name" value="Alpha-AR"/>
    <property type="match status" value="1"/>
</dbReference>
<dbReference type="InterPro" id="IPR036736">
    <property type="entry name" value="ACP-like_sf"/>
</dbReference>
<evidence type="ECO:0000256" key="4">
    <source>
        <dbReference type="ARBA" id="ARBA00022598"/>
    </source>
</evidence>
<dbReference type="Gene3D" id="3.30.300.30">
    <property type="match status" value="1"/>
</dbReference>
<dbReference type="InterPro" id="IPR000873">
    <property type="entry name" value="AMP-dep_synth/lig_dom"/>
</dbReference>
<dbReference type="EMBL" id="JACOPL010000006">
    <property type="protein sequence ID" value="MBC5725293.1"/>
    <property type="molecule type" value="Genomic_DNA"/>
</dbReference>
<dbReference type="Pfam" id="PF00501">
    <property type="entry name" value="AMP-binding"/>
    <property type="match status" value="1"/>
</dbReference>
<dbReference type="Proteomes" id="UP000606499">
    <property type="component" value="Unassembled WGS sequence"/>
</dbReference>
<sequence>MDIHHNRIPLTRPQHQIWLASESCPDKALYTESVLLTFDNAPAPAQLDRALNRLVQTTETLRLRVTRGKDGPLQYDAGYTPFACRVIPLSGEEELTAVFNEQSRYCFDLYDSALFNAVIYTLPGKTALLLRVHHIVADSYAMAAVYSRLLAICAGEDPQPFVSFLSRAAAAGADVEEERLADRGFWQDYLSGAETGRLPHPMPDQSGHRLVWSSHTVGKERSDRLRAFAAQQNVTPYCIFFAAYAVYLSRMLGTEDVVIITPRLNRGTDEDRNAAGMYTLAVPVRLHIAPDASFAALCQEVQAQNRLAAAHKGYGLSEIMGDLSRTGMAGALSHFTLSYQNFTLPLHGLPVRCAMHFGGAMTNLLTLHVLDWSGMGDYQFRLDYRASYYTPHEITQIAQMLRAILDQGMGDCTLPCRSIELLTDEDKFCQRALLSGPVLPVDPNDTIITRFRAQAALHPDRRALSGKGPSYTFRELDEASDRVARNLIAAGVQPQSYVAFLLPRTTALPVMLLGILKAGAAYVPIDCSYPEERIRFILSDSKAGLLVTEADITGAGCPVIAPSPLFDPPQQPDAPLPAVGQDWLCYIIYTSGTTGKPKGVMIEHRGIVNFMQPDNNEFNRDICANGKGIVAVGSVCFDISMFELFSTLLNGIPVVFADEEGMNNPDALAQYITENGANILHCTPSRLLAYLEEPSFREAMRSVDIVLAAGEAFTQPLLDALHRATPARLYNGYGPTEITIGATVGRIRERITIGSTIAGARIYLLDKDRRIVPLGATGEIAVAGYGVARGYLGRPDLTAERFIELRDGPINDRVYLTGDYGYALPNGSLAYCGRNDEQVKLRGLRIELKEVERCIESFPCIRQCAALVRTIDGREHLCCFYSAAEPCDVDELKQYAGGFLTRYMVPDLFVYLPDLPHTSNGKIDKRALANQAIHVERTYIPPRNARERTMCRIFSQVLNLPEEEIGATDSFFDLGGTSLQAAQIVLLAKHEGFELEYGRVFDHPTVRDLVQCCDLDGGDLPEPVLSEAGSLPCTQQEAALLRDALCRNRNYRKGLHPLGTVLLTGATGFLGIHVLYELLTTGYNKIYCMVRPKNNLTPEKRLKGSLFYYFENNFAEAFGHRLFAVDGDLMRENIASLPDGVKIDTVIHCAADVSHFGVGNRIRQTNVDGVRNVIAFCKQHDAALIHISTLSVGGFIEREMAEIGVSLSEQRLWVRQDLSNDYLESKFTAEKLILLETANGLRAKIMRVGNLQGRITDGEFQMNRATNGFTKLLQSIVRTGLCPQSMACSWINFSPVDAVARAICRLAGSAEEYTVFHIFDSNDLPVSKLLTHISALGYPVRAVDDREFDEFMLHAAEDPAFNGALDGFLTRVTGGRHLIETPCESGFSIRALEQEGFLWPEISDEYLSAYLTGLDTLGAFQ</sequence>
<evidence type="ECO:0000256" key="3">
    <source>
        <dbReference type="ARBA" id="ARBA00022553"/>
    </source>
</evidence>
<dbReference type="NCBIfam" id="TIGR01733">
    <property type="entry name" value="AA-adenyl-dom"/>
    <property type="match status" value="1"/>
</dbReference>
<comment type="caution">
    <text evidence="6">The sequence shown here is derived from an EMBL/GenBank/DDBJ whole genome shotgun (WGS) entry which is preliminary data.</text>
</comment>
<dbReference type="CDD" id="cd05930">
    <property type="entry name" value="A_NRPS"/>
    <property type="match status" value="1"/>
</dbReference>
<protein>
    <submittedName>
        <fullName evidence="6">Amino acid adenylation domain-containing protein</fullName>
    </submittedName>
</protein>
<evidence type="ECO:0000256" key="1">
    <source>
        <dbReference type="ARBA" id="ARBA00001957"/>
    </source>
</evidence>
<keyword evidence="3" id="KW-0597">Phosphoprotein</keyword>
<dbReference type="Gene3D" id="3.40.50.720">
    <property type="entry name" value="NAD(P)-binding Rossmann-like Domain"/>
    <property type="match status" value="1"/>
</dbReference>
<feature type="domain" description="Carrier" evidence="5">
    <location>
        <begin position="941"/>
        <end position="1017"/>
    </location>
</feature>
<dbReference type="PROSITE" id="PS50075">
    <property type="entry name" value="CARRIER"/>
    <property type="match status" value="1"/>
</dbReference>
<keyword evidence="2" id="KW-0596">Phosphopantetheine</keyword>
<dbReference type="GO" id="GO:0043041">
    <property type="term" value="P:amino acid activation for nonribosomal peptide biosynthetic process"/>
    <property type="evidence" value="ECO:0007669"/>
    <property type="project" value="TreeGrafter"/>
</dbReference>
<dbReference type="Gene3D" id="1.10.1200.10">
    <property type="entry name" value="ACP-like"/>
    <property type="match status" value="1"/>
</dbReference>
<dbReference type="GO" id="GO:0016874">
    <property type="term" value="F:ligase activity"/>
    <property type="evidence" value="ECO:0007669"/>
    <property type="project" value="UniProtKB-KW"/>
</dbReference>
<dbReference type="InterPro" id="IPR020845">
    <property type="entry name" value="AMP-binding_CS"/>
</dbReference>
<evidence type="ECO:0000313" key="6">
    <source>
        <dbReference type="EMBL" id="MBC5725293.1"/>
    </source>
</evidence>
<dbReference type="SUPFAM" id="SSF47336">
    <property type="entry name" value="ACP-like"/>
    <property type="match status" value="1"/>
</dbReference>
<evidence type="ECO:0000313" key="7">
    <source>
        <dbReference type="Proteomes" id="UP000606499"/>
    </source>
</evidence>
<dbReference type="GO" id="GO:0031177">
    <property type="term" value="F:phosphopantetheine binding"/>
    <property type="evidence" value="ECO:0007669"/>
    <property type="project" value="TreeGrafter"/>
</dbReference>